<dbReference type="EMBL" id="QUOT01000001">
    <property type="protein sequence ID" value="REL31304.1"/>
    <property type="molecule type" value="Genomic_DNA"/>
</dbReference>
<dbReference type="RefSeq" id="WP_116016032.1">
    <property type="nucleotide sequence ID" value="NZ_QUOT01000001.1"/>
</dbReference>
<keyword evidence="3" id="KW-1185">Reference proteome</keyword>
<dbReference type="SUPFAM" id="SSF54909">
    <property type="entry name" value="Dimeric alpha+beta barrel"/>
    <property type="match status" value="1"/>
</dbReference>
<name>A0A3E0U3L0_9GAMM</name>
<evidence type="ECO:0000259" key="1">
    <source>
        <dbReference type="PROSITE" id="PS51502"/>
    </source>
</evidence>
<dbReference type="InterPro" id="IPR011008">
    <property type="entry name" value="Dimeric_a/b-barrel"/>
</dbReference>
<proteinExistence type="predicted"/>
<gene>
    <name evidence="2" type="ORF">DXX94_11605</name>
</gene>
<comment type="caution">
    <text evidence="2">The sequence shown here is derived from an EMBL/GenBank/DDBJ whole genome shotgun (WGS) entry which is preliminary data.</text>
</comment>
<dbReference type="Pfam" id="PF07876">
    <property type="entry name" value="Dabb"/>
    <property type="match status" value="1"/>
</dbReference>
<dbReference type="AlphaFoldDB" id="A0A3E0U3L0"/>
<accession>A0A3E0U3L0</accession>
<reference evidence="3" key="1">
    <citation type="submission" date="2018-08" db="EMBL/GenBank/DDBJ databases">
        <title>Thalassotalea euphylliae genome.</title>
        <authorList>
            <person name="Summers S."/>
            <person name="Rice S.A."/>
            <person name="Freckelton M.L."/>
            <person name="Nedved B.T."/>
            <person name="Hadfield M.G."/>
        </authorList>
    </citation>
    <scope>NUCLEOTIDE SEQUENCE [LARGE SCALE GENOMIC DNA]</scope>
    <source>
        <strain evidence="3">H3</strain>
    </source>
</reference>
<dbReference type="InterPro" id="IPR013097">
    <property type="entry name" value="Dabb"/>
</dbReference>
<dbReference type="PROSITE" id="PS51502">
    <property type="entry name" value="S_R_A_B_BARREL"/>
    <property type="match status" value="1"/>
</dbReference>
<organism evidence="2 3">
    <name type="scientific">Thalassotalea euphylliae</name>
    <dbReference type="NCBI Taxonomy" id="1655234"/>
    <lineage>
        <taxon>Bacteria</taxon>
        <taxon>Pseudomonadati</taxon>
        <taxon>Pseudomonadota</taxon>
        <taxon>Gammaproteobacteria</taxon>
        <taxon>Alteromonadales</taxon>
        <taxon>Colwelliaceae</taxon>
        <taxon>Thalassotalea</taxon>
    </lineage>
</organism>
<evidence type="ECO:0000313" key="2">
    <source>
        <dbReference type="EMBL" id="REL31304.1"/>
    </source>
</evidence>
<dbReference type="Proteomes" id="UP000256899">
    <property type="component" value="Unassembled WGS sequence"/>
</dbReference>
<evidence type="ECO:0000313" key="3">
    <source>
        <dbReference type="Proteomes" id="UP000256899"/>
    </source>
</evidence>
<dbReference type="Gene3D" id="3.30.70.100">
    <property type="match status" value="1"/>
</dbReference>
<dbReference type="SMART" id="SM00886">
    <property type="entry name" value="Dabb"/>
    <property type="match status" value="1"/>
</dbReference>
<protein>
    <submittedName>
        <fullName evidence="2">Dabb family protein</fullName>
    </submittedName>
</protein>
<feature type="domain" description="Stress-response A/B barrel" evidence="1">
    <location>
        <begin position="2"/>
        <end position="95"/>
    </location>
</feature>
<sequence length="119" mass="13761">MLLHIVLFNFKKGFSWASQESADAELSTKNHPKQIDQIQGWLCSRNVSDRKLAADFMVLGLFNNISDVQDYLIHPNHQEGVEKWRKIANWQVIDIDMNDETTHTAELMDSFKSLVIKKS</sequence>